<reference evidence="2" key="1">
    <citation type="submission" date="2022-08" db="EMBL/GenBank/DDBJ databases">
        <authorList>
            <person name="Dale J.L."/>
        </authorList>
    </citation>
    <scope>NUCLEOTIDE SEQUENCE</scope>
    <source>
        <strain evidence="2">2022EL-00758</strain>
    </source>
</reference>
<dbReference type="Proteomes" id="UP001076655">
    <property type="component" value="Unassembled WGS sequence"/>
</dbReference>
<accession>A0A9Q4CL80</accession>
<keyword evidence="1" id="KW-1133">Transmembrane helix</keyword>
<evidence type="ECO:0000256" key="1">
    <source>
        <dbReference type="SAM" id="Phobius"/>
    </source>
</evidence>
<keyword evidence="1" id="KW-0472">Membrane</keyword>
<dbReference type="RefSeq" id="WP_141651498.1">
    <property type="nucleotide sequence ID" value="NZ_CP172114.1"/>
</dbReference>
<protein>
    <submittedName>
        <fullName evidence="2">Uncharacterized protein</fullName>
    </submittedName>
</protein>
<gene>
    <name evidence="2" type="ORF">N0392_02390</name>
</gene>
<dbReference type="AlphaFoldDB" id="A0A9Q4CL80"/>
<organism evidence="2 3">
    <name type="scientific">Morganella morganii</name>
    <name type="common">Proteus morganii</name>
    <dbReference type="NCBI Taxonomy" id="582"/>
    <lineage>
        <taxon>Bacteria</taxon>
        <taxon>Pseudomonadati</taxon>
        <taxon>Pseudomonadota</taxon>
        <taxon>Gammaproteobacteria</taxon>
        <taxon>Enterobacterales</taxon>
        <taxon>Morganellaceae</taxon>
        <taxon>Morganella</taxon>
    </lineage>
</organism>
<sequence length="89" mass="9990">MRTIHVRVIQWIVAVCAVVIMLVMAGVIIVQSALRDPGQHELPALFAQVSGMNLNKEESEELETCIQSAKVMYFSQAVKKCVNRGRYKN</sequence>
<feature type="transmembrane region" description="Helical" evidence="1">
    <location>
        <begin position="12"/>
        <end position="34"/>
    </location>
</feature>
<comment type="caution">
    <text evidence="2">The sequence shown here is derived from an EMBL/GenBank/DDBJ whole genome shotgun (WGS) entry which is preliminary data.</text>
</comment>
<name>A0A9Q4CL80_MORMO</name>
<evidence type="ECO:0000313" key="2">
    <source>
        <dbReference type="EMBL" id="MCY0788539.1"/>
    </source>
</evidence>
<evidence type="ECO:0000313" key="3">
    <source>
        <dbReference type="Proteomes" id="UP001076655"/>
    </source>
</evidence>
<proteinExistence type="predicted"/>
<dbReference type="EMBL" id="JAPNMI010000001">
    <property type="protein sequence ID" value="MCY0788539.1"/>
    <property type="molecule type" value="Genomic_DNA"/>
</dbReference>
<keyword evidence="1" id="KW-0812">Transmembrane</keyword>